<proteinExistence type="predicted"/>
<keyword evidence="2" id="KW-0326">Glycosidase</keyword>
<keyword evidence="1 5" id="KW-0378">Hydrolase</keyword>
<organism evidence="5 6">
    <name type="scientific">Candidatus Daviesbacteria bacterium GW2011_GWC2_40_12</name>
    <dbReference type="NCBI Taxonomy" id="1618431"/>
    <lineage>
        <taxon>Bacteria</taxon>
        <taxon>Candidatus Daviesiibacteriota</taxon>
    </lineage>
</organism>
<evidence type="ECO:0000313" key="5">
    <source>
        <dbReference type="EMBL" id="KKR42255.1"/>
    </source>
</evidence>
<feature type="domain" description="Glycoside hydrolase family 42 N-terminal" evidence="4">
    <location>
        <begin position="64"/>
        <end position="197"/>
    </location>
</feature>
<keyword evidence="3" id="KW-0472">Membrane</keyword>
<dbReference type="Pfam" id="PF02449">
    <property type="entry name" value="Glyco_hydro_42"/>
    <property type="match status" value="1"/>
</dbReference>
<evidence type="ECO:0000256" key="3">
    <source>
        <dbReference type="SAM" id="Phobius"/>
    </source>
</evidence>
<name>A0A0G0T576_9BACT</name>
<sequence length="340" mass="39859">MDKFFLHLKLPTIIAVISLLVILVVILVGEMAFEKFYSFPTEVNLGVTFSPKYAKYLKLDWQKTYIRILDELKVSRIRIPTYWEILEPAPSEYNFSETDFMLKEAEEKGAEVILVVGARQPRWPECHIPSWAKKLSVESRKKELLQLVRTVVERYENNPAIAAWQVENEPLLQVFGEGCDQPDKNFLREEVELVRSLSDKTVILTDSGELGLWVTSMRLSDVFGTTLYRQVYDRFLRYATYPIPPYLYNIKSVLIRKFFAPGNKKTIVVELQAEPWLAHGKFIPPVQQAQFFTTKDLKNYINFFQKTGFDEAYLWGVEWWYFMAENGHPEYLNYAKTLFK</sequence>
<protein>
    <submittedName>
        <fullName evidence="5">Glycoside hydrolase family 35</fullName>
    </submittedName>
</protein>
<evidence type="ECO:0000256" key="1">
    <source>
        <dbReference type="ARBA" id="ARBA00022801"/>
    </source>
</evidence>
<evidence type="ECO:0000256" key="2">
    <source>
        <dbReference type="ARBA" id="ARBA00023295"/>
    </source>
</evidence>
<dbReference type="AlphaFoldDB" id="A0A0G0T576"/>
<dbReference type="Proteomes" id="UP000034881">
    <property type="component" value="Unassembled WGS sequence"/>
</dbReference>
<keyword evidence="3" id="KW-0812">Transmembrane</keyword>
<evidence type="ECO:0000313" key="6">
    <source>
        <dbReference type="Proteomes" id="UP000034881"/>
    </source>
</evidence>
<dbReference type="Gene3D" id="3.20.20.80">
    <property type="entry name" value="Glycosidases"/>
    <property type="match status" value="1"/>
</dbReference>
<feature type="transmembrane region" description="Helical" evidence="3">
    <location>
        <begin position="12"/>
        <end position="33"/>
    </location>
</feature>
<dbReference type="InterPro" id="IPR013529">
    <property type="entry name" value="Glyco_hydro_42_N"/>
</dbReference>
<evidence type="ECO:0000259" key="4">
    <source>
        <dbReference type="Pfam" id="PF02449"/>
    </source>
</evidence>
<reference evidence="5 6" key="1">
    <citation type="journal article" date="2015" name="Nature">
        <title>rRNA introns, odd ribosomes, and small enigmatic genomes across a large radiation of phyla.</title>
        <authorList>
            <person name="Brown C.T."/>
            <person name="Hug L.A."/>
            <person name="Thomas B.C."/>
            <person name="Sharon I."/>
            <person name="Castelle C.J."/>
            <person name="Singh A."/>
            <person name="Wilkins M.J."/>
            <person name="Williams K.H."/>
            <person name="Banfield J.F."/>
        </authorList>
    </citation>
    <scope>NUCLEOTIDE SEQUENCE [LARGE SCALE GENOMIC DNA]</scope>
</reference>
<dbReference type="GO" id="GO:0005975">
    <property type="term" value="P:carbohydrate metabolic process"/>
    <property type="evidence" value="ECO:0007669"/>
    <property type="project" value="InterPro"/>
</dbReference>
<accession>A0A0G0T576</accession>
<dbReference type="EMBL" id="LBYB01000003">
    <property type="protein sequence ID" value="KKR42255.1"/>
    <property type="molecule type" value="Genomic_DNA"/>
</dbReference>
<comment type="caution">
    <text evidence="5">The sequence shown here is derived from an EMBL/GenBank/DDBJ whole genome shotgun (WGS) entry which is preliminary data.</text>
</comment>
<dbReference type="GO" id="GO:0004565">
    <property type="term" value="F:beta-galactosidase activity"/>
    <property type="evidence" value="ECO:0007669"/>
    <property type="project" value="InterPro"/>
</dbReference>
<dbReference type="SUPFAM" id="SSF51445">
    <property type="entry name" value="(Trans)glycosidases"/>
    <property type="match status" value="1"/>
</dbReference>
<gene>
    <name evidence="5" type="ORF">UT77_C0003G0050</name>
</gene>
<keyword evidence="3" id="KW-1133">Transmembrane helix</keyword>
<dbReference type="InterPro" id="IPR017853">
    <property type="entry name" value="GH"/>
</dbReference>
<dbReference type="GO" id="GO:0009341">
    <property type="term" value="C:beta-galactosidase complex"/>
    <property type="evidence" value="ECO:0007669"/>
    <property type="project" value="InterPro"/>
</dbReference>